<dbReference type="Proteomes" id="UP000217838">
    <property type="component" value="Unassembled WGS sequence"/>
</dbReference>
<organism evidence="2 3">
    <name type="scientific">Aerophobetes bacterium</name>
    <dbReference type="NCBI Taxonomy" id="2030807"/>
    <lineage>
        <taxon>Bacteria</taxon>
        <taxon>Candidatus Aerophobota</taxon>
    </lineage>
</organism>
<feature type="signal peptide" evidence="1">
    <location>
        <begin position="1"/>
        <end position="21"/>
    </location>
</feature>
<gene>
    <name evidence="2" type="ORF">COB11_05300</name>
</gene>
<dbReference type="AlphaFoldDB" id="A0A2A4YF04"/>
<reference evidence="3" key="1">
    <citation type="submission" date="2017-08" db="EMBL/GenBank/DDBJ databases">
        <title>A dynamic microbial community with high functional redundancy inhabits the cold, oxic subseafloor aquifer.</title>
        <authorList>
            <person name="Tully B.J."/>
            <person name="Wheat C.G."/>
            <person name="Glazer B.T."/>
            <person name="Huber J.A."/>
        </authorList>
    </citation>
    <scope>NUCLEOTIDE SEQUENCE [LARGE SCALE GENOMIC DNA]</scope>
</reference>
<comment type="caution">
    <text evidence="2">The sequence shown here is derived from an EMBL/GenBank/DDBJ whole genome shotgun (WGS) entry which is preliminary data.</text>
</comment>
<keyword evidence="1" id="KW-0732">Signal</keyword>
<name>A0A2A4YF04_UNCAE</name>
<dbReference type="EMBL" id="NVUU01000061">
    <property type="protein sequence ID" value="PCI93462.1"/>
    <property type="molecule type" value="Genomic_DNA"/>
</dbReference>
<feature type="chain" id="PRO_5012788633" description="Lipoprotein" evidence="1">
    <location>
        <begin position="22"/>
        <end position="245"/>
    </location>
</feature>
<proteinExistence type="predicted"/>
<evidence type="ECO:0000313" key="2">
    <source>
        <dbReference type="EMBL" id="PCI93462.1"/>
    </source>
</evidence>
<evidence type="ECO:0000256" key="1">
    <source>
        <dbReference type="SAM" id="SignalP"/>
    </source>
</evidence>
<accession>A0A2A4YF04</accession>
<sequence>MNYRKLTTTGLFVLLLSGAFADCKCGCATTKENIAMQAEKKLYMIQEKIVEELKAHSGDLEKIQSLEMDIIGKWKHFLGVILPIQISVIKENGYEATQEGLSKFNREYADLSESLENFKKLNQEKWAHIFEKGFGNIKSKIVPMEKLESIANEICETVTSDKFLDKVQEKMNNLPVESTMLEKRQALLEVLFKMKLEILSKSELDGDDGYVQYSKAMIEHFHDSDLKKKMFDAYDKLMKSAKLVR</sequence>
<evidence type="ECO:0000313" key="3">
    <source>
        <dbReference type="Proteomes" id="UP000217838"/>
    </source>
</evidence>
<evidence type="ECO:0008006" key="4">
    <source>
        <dbReference type="Google" id="ProtNLM"/>
    </source>
</evidence>
<protein>
    <recommendedName>
        <fullName evidence="4">Lipoprotein</fullName>
    </recommendedName>
</protein>